<dbReference type="Proteomes" id="UP000248703">
    <property type="component" value="Unassembled WGS sequence"/>
</dbReference>
<evidence type="ECO:0000313" key="3">
    <source>
        <dbReference type="Proteomes" id="UP000248703"/>
    </source>
</evidence>
<evidence type="ECO:0008006" key="4">
    <source>
        <dbReference type="Google" id="ProtNLM"/>
    </source>
</evidence>
<feature type="region of interest" description="Disordered" evidence="1">
    <location>
        <begin position="198"/>
        <end position="231"/>
    </location>
</feature>
<reference evidence="2 3" key="1">
    <citation type="submission" date="2018-06" db="EMBL/GenBank/DDBJ databases">
        <title>Genomic Encyclopedia of Archaeal and Bacterial Type Strains, Phase II (KMG-II): from individual species to whole genera.</title>
        <authorList>
            <person name="Goeker M."/>
        </authorList>
    </citation>
    <scope>NUCLEOTIDE SEQUENCE [LARGE SCALE GENOMIC DNA]</scope>
    <source>
        <strain evidence="2 3">DSM 24464</strain>
    </source>
</reference>
<dbReference type="OrthoDB" id="1138655at2"/>
<evidence type="ECO:0000313" key="2">
    <source>
        <dbReference type="EMBL" id="RAJ16801.1"/>
    </source>
</evidence>
<proteinExistence type="predicted"/>
<gene>
    <name evidence="2" type="ORF">LY08_00576</name>
</gene>
<feature type="compositionally biased region" description="Low complexity" evidence="1">
    <location>
        <begin position="208"/>
        <end position="221"/>
    </location>
</feature>
<dbReference type="AlphaFoldDB" id="A0A327RK54"/>
<sequence>MNTRIFKIVLVVVLTITFSCNKNEAKLPDFKFADQPKAVDCKTGYDDVLNEALYAFENDIVNKYDPKSKNKLRAYRAYISNVISNRTNLEQTITAHSKAIYDVLKTKPELWDGNQLNYNSPLVSCISENLKDTSLKQTLNALISTNSMSSELFSAPLMSNTSYSRDTYLATFIALDLYYSKFNSVDFTTVDLTANEPKEQPIDFNKKPAQTPVLQPQQPQQEIDHTGHNHD</sequence>
<name>A0A327RK54_9FLAO</name>
<organism evidence="2 3">
    <name type="scientific">Olleya aquimaris</name>
    <dbReference type="NCBI Taxonomy" id="639310"/>
    <lineage>
        <taxon>Bacteria</taxon>
        <taxon>Pseudomonadati</taxon>
        <taxon>Bacteroidota</taxon>
        <taxon>Flavobacteriia</taxon>
        <taxon>Flavobacteriales</taxon>
        <taxon>Flavobacteriaceae</taxon>
    </lineage>
</organism>
<dbReference type="EMBL" id="QLLO01000002">
    <property type="protein sequence ID" value="RAJ16801.1"/>
    <property type="molecule type" value="Genomic_DNA"/>
</dbReference>
<accession>A0A327RK54</accession>
<evidence type="ECO:0000256" key="1">
    <source>
        <dbReference type="SAM" id="MobiDB-lite"/>
    </source>
</evidence>
<feature type="compositionally biased region" description="Basic and acidic residues" evidence="1">
    <location>
        <begin position="222"/>
        <end position="231"/>
    </location>
</feature>
<protein>
    <recommendedName>
        <fullName evidence="4">Lipoprotein</fullName>
    </recommendedName>
</protein>
<dbReference type="PROSITE" id="PS51257">
    <property type="entry name" value="PROKAR_LIPOPROTEIN"/>
    <property type="match status" value="1"/>
</dbReference>
<keyword evidence="3" id="KW-1185">Reference proteome</keyword>
<comment type="caution">
    <text evidence="2">The sequence shown here is derived from an EMBL/GenBank/DDBJ whole genome shotgun (WGS) entry which is preliminary data.</text>
</comment>
<dbReference type="RefSeq" id="WP_111658937.1">
    <property type="nucleotide sequence ID" value="NZ_QLLO01000002.1"/>
</dbReference>